<name>A0A9W5YCU7_9FIRM</name>
<dbReference type="InterPro" id="IPR050378">
    <property type="entry name" value="Metallo-dep_Hydrolases_sf"/>
</dbReference>
<evidence type="ECO:0000256" key="1">
    <source>
        <dbReference type="ARBA" id="ARBA00001947"/>
    </source>
</evidence>
<gene>
    <name evidence="3" type="ORF">SH1V18_25030</name>
</gene>
<keyword evidence="4" id="KW-1185">Reference proteome</keyword>
<comment type="caution">
    <text evidence="3">The sequence shown here is derived from an EMBL/GenBank/DDBJ whole genome shotgun (WGS) entry which is preliminary data.</text>
</comment>
<evidence type="ECO:0000313" key="3">
    <source>
        <dbReference type="EMBL" id="GKX30023.1"/>
    </source>
</evidence>
<dbReference type="Proteomes" id="UP001144256">
    <property type="component" value="Unassembled WGS sequence"/>
</dbReference>
<dbReference type="GO" id="GO:0016812">
    <property type="term" value="F:hydrolase activity, acting on carbon-nitrogen (but not peptide) bonds, in cyclic amides"/>
    <property type="evidence" value="ECO:0007669"/>
    <property type="project" value="TreeGrafter"/>
</dbReference>
<comment type="cofactor">
    <cofactor evidence="1">
        <name>Zn(2+)</name>
        <dbReference type="ChEBI" id="CHEBI:29105"/>
    </cofactor>
</comment>
<dbReference type="InterPro" id="IPR011059">
    <property type="entry name" value="Metal-dep_hydrolase_composite"/>
</dbReference>
<dbReference type="SUPFAM" id="SSF51338">
    <property type="entry name" value="Composite domain of metallo-dependent hydrolases"/>
    <property type="match status" value="2"/>
</dbReference>
<sequence length="448" mass="51227">MRKLGKLNKEGNAMYDLGIIGGQLYIDGQYINENLYITDGKIEKITGDILDCKESYRADNKKVFPGFIDPHVHFELNVGNYTSCDDFYTGSVSAAYGGITTFIDFLDPINNADELEASFNKRKALAEKSVIDYSFHVTISNPVNQIKSIVDEMKRLHLPTVKLFTTYSESDRRTYDNEIIELLRMTKENDILVLAHIENDDMIDLDENNKVADLPISRSSDAELKEALKLARYTKEYDGRLYMVHLSSGNTLKALLENHKDILNRDFLIESCPHYFNLTSEEYHKEDDYLYTMAPPLRSKRELELLRENFAYINTIGTDNCPFMKEEKNKSTLIEIPMGIGSIEHSFNIMYSIFKDSVIDKMTINPAKIHGLYPKKGVLSEGSDADIVIYNPLAEYTIGDDHSACNYNVYEGKKINGRIESTISRGKFIIKNNKFMRGHGQYITRSMT</sequence>
<evidence type="ECO:0000313" key="4">
    <source>
        <dbReference type="Proteomes" id="UP001144256"/>
    </source>
</evidence>
<dbReference type="InterPro" id="IPR032466">
    <property type="entry name" value="Metal_Hydrolase"/>
</dbReference>
<reference evidence="3" key="1">
    <citation type="submission" date="2022-06" db="EMBL/GenBank/DDBJ databases">
        <title>Vallitalea longa sp. nov., an anaerobic bacterium isolated from marine sediment.</title>
        <authorList>
            <person name="Hirano S."/>
            <person name="Terahara T."/>
            <person name="Mori K."/>
            <person name="Hamada M."/>
            <person name="Matsumoto R."/>
            <person name="Kobayashi T."/>
        </authorList>
    </citation>
    <scope>NUCLEOTIDE SEQUENCE</scope>
    <source>
        <strain evidence="3">SH18-1</strain>
    </source>
</reference>
<dbReference type="AlphaFoldDB" id="A0A9W5YCU7"/>
<feature type="domain" description="Amidohydrolase-related" evidence="2">
    <location>
        <begin position="63"/>
        <end position="427"/>
    </location>
</feature>
<dbReference type="Pfam" id="PF01979">
    <property type="entry name" value="Amidohydro_1"/>
    <property type="match status" value="1"/>
</dbReference>
<accession>A0A9W5YCU7</accession>
<dbReference type="InterPro" id="IPR006680">
    <property type="entry name" value="Amidohydro-rel"/>
</dbReference>
<proteinExistence type="predicted"/>
<protein>
    <submittedName>
        <fullName evidence="3">Dihydropyrimidinase</fullName>
    </submittedName>
</protein>
<dbReference type="GO" id="GO:0005829">
    <property type="term" value="C:cytosol"/>
    <property type="evidence" value="ECO:0007669"/>
    <property type="project" value="TreeGrafter"/>
</dbReference>
<dbReference type="SUPFAM" id="SSF51556">
    <property type="entry name" value="Metallo-dependent hydrolases"/>
    <property type="match status" value="1"/>
</dbReference>
<dbReference type="PANTHER" id="PTHR11647:SF1">
    <property type="entry name" value="COLLAPSIN RESPONSE MEDIATOR PROTEIN"/>
    <property type="match status" value="1"/>
</dbReference>
<evidence type="ECO:0000259" key="2">
    <source>
        <dbReference type="Pfam" id="PF01979"/>
    </source>
</evidence>
<dbReference type="PANTHER" id="PTHR11647">
    <property type="entry name" value="HYDRANTOINASE/DIHYDROPYRIMIDINASE FAMILY MEMBER"/>
    <property type="match status" value="1"/>
</dbReference>
<dbReference type="Gene3D" id="3.20.20.140">
    <property type="entry name" value="Metal-dependent hydrolases"/>
    <property type="match status" value="1"/>
</dbReference>
<dbReference type="RefSeq" id="WP_281815865.1">
    <property type="nucleotide sequence ID" value="NZ_BRLB01000007.1"/>
</dbReference>
<dbReference type="Gene3D" id="2.30.40.10">
    <property type="entry name" value="Urease, subunit C, domain 1"/>
    <property type="match status" value="1"/>
</dbReference>
<dbReference type="EMBL" id="BRLB01000007">
    <property type="protein sequence ID" value="GKX30023.1"/>
    <property type="molecule type" value="Genomic_DNA"/>
</dbReference>
<organism evidence="3 4">
    <name type="scientific">Vallitalea longa</name>
    <dbReference type="NCBI Taxonomy" id="2936439"/>
    <lineage>
        <taxon>Bacteria</taxon>
        <taxon>Bacillati</taxon>
        <taxon>Bacillota</taxon>
        <taxon>Clostridia</taxon>
        <taxon>Lachnospirales</taxon>
        <taxon>Vallitaleaceae</taxon>
        <taxon>Vallitalea</taxon>
    </lineage>
</organism>